<dbReference type="Proteomes" id="UP001165396">
    <property type="component" value="Unassembled WGS sequence"/>
</dbReference>
<sequence length="152" mass="17396">MRPTKSYRLTVPDQFANIAWISSLDLWITAHGILSNSGLRDHFGRFAVKEAMKIATKCDHLRFDHRDQNRIIVDGLERKGLNLAAHPFRMNCFLSTMWRFADQDILSTFTVYGDSYMFYGWLENLGSAASARDGQPYAPPNNIFADSVHLDH</sequence>
<reference evidence="1" key="1">
    <citation type="submission" date="2022-07" db="EMBL/GenBank/DDBJ databases">
        <title>Pseudosulfitobacter sp. strain AP-MA-4, whole genome sequence.</title>
        <authorList>
            <person name="Jiang Y."/>
        </authorList>
    </citation>
    <scope>NUCLEOTIDE SEQUENCE</scope>
    <source>
        <strain evidence="1">AP-MA-4</strain>
    </source>
</reference>
<proteinExistence type="predicted"/>
<comment type="caution">
    <text evidence="1">The sequence shown here is derived from an EMBL/GenBank/DDBJ whole genome shotgun (WGS) entry which is preliminary data.</text>
</comment>
<organism evidence="1 2">
    <name type="scientific">Pseudosulfitobacter koreensis</name>
    <dbReference type="NCBI Taxonomy" id="2968472"/>
    <lineage>
        <taxon>Bacteria</taxon>
        <taxon>Pseudomonadati</taxon>
        <taxon>Pseudomonadota</taxon>
        <taxon>Alphaproteobacteria</taxon>
        <taxon>Rhodobacterales</taxon>
        <taxon>Roseobacteraceae</taxon>
        <taxon>Pseudosulfitobacter</taxon>
    </lineage>
</organism>
<gene>
    <name evidence="1" type="ORF">NTA49_13855</name>
</gene>
<evidence type="ECO:0000313" key="2">
    <source>
        <dbReference type="Proteomes" id="UP001165396"/>
    </source>
</evidence>
<dbReference type="RefSeq" id="WP_258295392.1">
    <property type="nucleotide sequence ID" value="NZ_JANKJG010000010.1"/>
</dbReference>
<evidence type="ECO:0000313" key="1">
    <source>
        <dbReference type="EMBL" id="MCR8827623.1"/>
    </source>
</evidence>
<dbReference type="EMBL" id="JANKJG010000010">
    <property type="protein sequence ID" value="MCR8827623.1"/>
    <property type="molecule type" value="Genomic_DNA"/>
</dbReference>
<keyword evidence="2" id="KW-1185">Reference proteome</keyword>
<name>A0ABT1Z3E4_9RHOB</name>
<protein>
    <submittedName>
        <fullName evidence="1">Uncharacterized protein</fullName>
    </submittedName>
</protein>
<accession>A0ABT1Z3E4</accession>